<feature type="transmembrane region" description="Helical" evidence="5">
    <location>
        <begin position="38"/>
        <end position="55"/>
    </location>
</feature>
<dbReference type="PANTHER" id="PTHR36974:SF1">
    <property type="entry name" value="DOXX FAMILY MEMBRANE PROTEIN"/>
    <property type="match status" value="1"/>
</dbReference>
<evidence type="ECO:0000256" key="3">
    <source>
        <dbReference type="ARBA" id="ARBA00022989"/>
    </source>
</evidence>
<dbReference type="KEGG" id="ctak:4412677_00540"/>
<evidence type="ECO:0000256" key="2">
    <source>
        <dbReference type="ARBA" id="ARBA00022692"/>
    </source>
</evidence>
<dbReference type="AlphaFoldDB" id="A0A239WP95"/>
<sequence>MPKRIQMKPLLVLLSVFSVLLFATKIFRGNYDFASSGRIAMSVMLVFTAVAHFTFTKGMTMMLPDFIPYKTTVVYLTGIIEIVAAVGLFIPSLRIVTAWLLIAFFLLIFPANIFAAINHIDYQKGTSDGNGLTYLWFRIPLQILFIVWTYLSAIKG</sequence>
<evidence type="ECO:0000256" key="4">
    <source>
        <dbReference type="ARBA" id="ARBA00023136"/>
    </source>
</evidence>
<name>A0A239WP95_9FLAO</name>
<feature type="transmembrane region" description="Helical" evidence="5">
    <location>
        <begin position="67"/>
        <end position="90"/>
    </location>
</feature>
<evidence type="ECO:0000256" key="1">
    <source>
        <dbReference type="ARBA" id="ARBA00004141"/>
    </source>
</evidence>
<dbReference type="Proteomes" id="UP000215196">
    <property type="component" value="Chromosome 1"/>
</dbReference>
<accession>A0A239WP95</accession>
<dbReference type="InterPro" id="IPR032808">
    <property type="entry name" value="DoxX"/>
</dbReference>
<keyword evidence="3 5" id="KW-1133">Transmembrane helix</keyword>
<organism evidence="6 7">
    <name type="scientific">Chryseobacterium taklimakanense</name>
    <dbReference type="NCBI Taxonomy" id="536441"/>
    <lineage>
        <taxon>Bacteria</taxon>
        <taxon>Pseudomonadati</taxon>
        <taxon>Bacteroidota</taxon>
        <taxon>Flavobacteriia</taxon>
        <taxon>Flavobacteriales</taxon>
        <taxon>Weeksellaceae</taxon>
        <taxon>Chryseobacterium group</taxon>
        <taxon>Chryseobacterium</taxon>
    </lineage>
</organism>
<dbReference type="GO" id="GO:0016020">
    <property type="term" value="C:membrane"/>
    <property type="evidence" value="ECO:0007669"/>
    <property type="project" value="UniProtKB-SubCell"/>
</dbReference>
<feature type="transmembrane region" description="Helical" evidence="5">
    <location>
        <begin position="132"/>
        <end position="151"/>
    </location>
</feature>
<evidence type="ECO:0000313" key="6">
    <source>
        <dbReference type="EMBL" id="SNV36425.1"/>
    </source>
</evidence>
<dbReference type="Pfam" id="PF13564">
    <property type="entry name" value="DoxX_2"/>
    <property type="match status" value="1"/>
</dbReference>
<reference evidence="6 7" key="1">
    <citation type="submission" date="2017-06" db="EMBL/GenBank/DDBJ databases">
        <authorList>
            <consortium name="Pathogen Informatics"/>
        </authorList>
    </citation>
    <scope>NUCLEOTIDE SEQUENCE [LARGE SCALE GENOMIC DNA]</scope>
    <source>
        <strain evidence="6 7">NCTC13490</strain>
    </source>
</reference>
<keyword evidence="4 5" id="KW-0472">Membrane</keyword>
<comment type="subcellular location">
    <subcellularLocation>
        <location evidence="1">Membrane</location>
        <topology evidence="1">Multi-pass membrane protein</topology>
    </subcellularLocation>
</comment>
<evidence type="ECO:0000313" key="7">
    <source>
        <dbReference type="Proteomes" id="UP000215196"/>
    </source>
</evidence>
<dbReference type="EMBL" id="LT906465">
    <property type="protein sequence ID" value="SNV36425.1"/>
    <property type="molecule type" value="Genomic_DNA"/>
</dbReference>
<feature type="transmembrane region" description="Helical" evidence="5">
    <location>
        <begin position="96"/>
        <end position="120"/>
    </location>
</feature>
<keyword evidence="2 5" id="KW-0812">Transmembrane</keyword>
<keyword evidence="7" id="KW-1185">Reference proteome</keyword>
<proteinExistence type="predicted"/>
<dbReference type="PANTHER" id="PTHR36974">
    <property type="entry name" value="MEMBRANE PROTEIN-RELATED"/>
    <property type="match status" value="1"/>
</dbReference>
<evidence type="ECO:0000256" key="5">
    <source>
        <dbReference type="SAM" id="Phobius"/>
    </source>
</evidence>
<protein>
    <submittedName>
        <fullName evidence="6">Predicted membrane protein</fullName>
    </submittedName>
</protein>
<gene>
    <name evidence="6" type="ORF">SAMEA4412677_00540</name>
</gene>